<dbReference type="NCBIfam" id="NF033668">
    <property type="entry name" value="rSAM_PA0069"/>
    <property type="match status" value="1"/>
</dbReference>
<evidence type="ECO:0000313" key="5">
    <source>
        <dbReference type="EMBL" id="MCE7029289.1"/>
    </source>
</evidence>
<dbReference type="SUPFAM" id="SSF102114">
    <property type="entry name" value="Radical SAM enzymes"/>
    <property type="match status" value="1"/>
</dbReference>
<dbReference type="EMBL" id="JAJUWU010000015">
    <property type="protein sequence ID" value="MCE7029289.1"/>
    <property type="molecule type" value="Genomic_DNA"/>
</dbReference>
<dbReference type="SFLD" id="SFLDS00029">
    <property type="entry name" value="Radical_SAM"/>
    <property type="match status" value="1"/>
</dbReference>
<dbReference type="PANTHER" id="PTHR43432:SF3">
    <property type="entry name" value="SLR0285 PROTEIN"/>
    <property type="match status" value="1"/>
</dbReference>
<dbReference type="AlphaFoldDB" id="A0A9X1T5W7"/>
<dbReference type="PROSITE" id="PS51918">
    <property type="entry name" value="RADICAL_SAM"/>
    <property type="match status" value="1"/>
</dbReference>
<gene>
    <name evidence="5" type="ORF">LZD57_14935</name>
</gene>
<proteinExistence type="predicted"/>
<keyword evidence="1" id="KW-0479">Metal-binding</keyword>
<dbReference type="GO" id="GO:0051536">
    <property type="term" value="F:iron-sulfur cluster binding"/>
    <property type="evidence" value="ECO:0007669"/>
    <property type="project" value="UniProtKB-KW"/>
</dbReference>
<keyword evidence="3" id="KW-0411">Iron-sulfur</keyword>
<keyword evidence="6" id="KW-1185">Reference proteome</keyword>
<dbReference type="InterPro" id="IPR006638">
    <property type="entry name" value="Elp3/MiaA/NifB-like_rSAM"/>
</dbReference>
<sequence length="385" mass="42696">MQQIIAADRAAFAGANGVEVANHIVDGANLRLPAELRRGRGAGVNPSGRYEPFARSSFDDGWDTLEGLPALKTEVQVEKPKTIITRNSSPDISFDRSINPYRGCEHGCVYCFARPTHAYMGMSPGLDFETRLFAKPNAAELLERELAKPGYEVKSIAIGTNTDPYQPIEKDRRIMREILEVLEAANHPVGIVTKSALVMRDIDILSRMAAKGLAKVALSVTTLDRTLARAMEPRAATPPRRLEAIRALAEAGIPAMIMTAPIIPGLNDSEIERLLEAGVTAGAKEAGYVLLRLPLEVAPLFKDWLLRHYPDRYRHVLSLLRSMRDGKDYDAEWGKRMRGSGPYAFQIRRRFEMAARRLDLNADRVKLRTDLFTPPKSAGVQLALL</sequence>
<accession>A0A9X1T5W7</accession>
<evidence type="ECO:0000256" key="2">
    <source>
        <dbReference type="ARBA" id="ARBA00023004"/>
    </source>
</evidence>
<keyword evidence="2" id="KW-0408">Iron</keyword>
<dbReference type="RefSeq" id="WP_233720282.1">
    <property type="nucleotide sequence ID" value="NZ_JAJUWU010000015.1"/>
</dbReference>
<comment type="caution">
    <text evidence="5">The sequence shown here is derived from an EMBL/GenBank/DDBJ whole genome shotgun (WGS) entry which is preliminary data.</text>
</comment>
<dbReference type="InterPro" id="IPR007197">
    <property type="entry name" value="rSAM"/>
</dbReference>
<dbReference type="InterPro" id="IPR040086">
    <property type="entry name" value="MJ0683-like"/>
</dbReference>
<evidence type="ECO:0000259" key="4">
    <source>
        <dbReference type="PROSITE" id="PS51918"/>
    </source>
</evidence>
<evidence type="ECO:0000256" key="3">
    <source>
        <dbReference type="ARBA" id="ARBA00023014"/>
    </source>
</evidence>
<organism evidence="5 6">
    <name type="scientific">Jiella avicenniae</name>
    <dbReference type="NCBI Taxonomy" id="2907202"/>
    <lineage>
        <taxon>Bacteria</taxon>
        <taxon>Pseudomonadati</taxon>
        <taxon>Pseudomonadota</taxon>
        <taxon>Alphaproteobacteria</taxon>
        <taxon>Hyphomicrobiales</taxon>
        <taxon>Aurantimonadaceae</taxon>
        <taxon>Jiella</taxon>
    </lineage>
</organism>
<dbReference type="SFLD" id="SFLDG01084">
    <property type="entry name" value="Uncharacterised_Radical_SAM_Su"/>
    <property type="match status" value="1"/>
</dbReference>
<protein>
    <submittedName>
        <fullName evidence="5">PA0069 family radical SAM protein</fullName>
    </submittedName>
</protein>
<dbReference type="Proteomes" id="UP001139035">
    <property type="component" value="Unassembled WGS sequence"/>
</dbReference>
<name>A0A9X1T5W7_9HYPH</name>
<dbReference type="GO" id="GO:0003824">
    <property type="term" value="F:catalytic activity"/>
    <property type="evidence" value="ECO:0007669"/>
    <property type="project" value="InterPro"/>
</dbReference>
<dbReference type="InterPro" id="IPR058240">
    <property type="entry name" value="rSAM_sf"/>
</dbReference>
<dbReference type="PANTHER" id="PTHR43432">
    <property type="entry name" value="SLR0285 PROTEIN"/>
    <property type="match status" value="1"/>
</dbReference>
<dbReference type="Pfam" id="PF04055">
    <property type="entry name" value="Radical_SAM"/>
    <property type="match status" value="1"/>
</dbReference>
<dbReference type="CDD" id="cd01335">
    <property type="entry name" value="Radical_SAM"/>
    <property type="match status" value="1"/>
</dbReference>
<evidence type="ECO:0000313" key="6">
    <source>
        <dbReference type="Proteomes" id="UP001139035"/>
    </source>
</evidence>
<evidence type="ECO:0000256" key="1">
    <source>
        <dbReference type="ARBA" id="ARBA00022723"/>
    </source>
</evidence>
<dbReference type="GO" id="GO:0046872">
    <property type="term" value="F:metal ion binding"/>
    <property type="evidence" value="ECO:0007669"/>
    <property type="project" value="UniProtKB-KW"/>
</dbReference>
<dbReference type="SMART" id="SM00729">
    <property type="entry name" value="Elp3"/>
    <property type="match status" value="1"/>
</dbReference>
<feature type="domain" description="Radical SAM core" evidence="4">
    <location>
        <begin position="90"/>
        <end position="332"/>
    </location>
</feature>
<reference evidence="5" key="1">
    <citation type="submission" date="2022-01" db="EMBL/GenBank/DDBJ databases">
        <title>Jiella avicenniae sp. nov., a novel endophytic bacterium isolated from bark of Avicennia marina.</title>
        <authorList>
            <person name="Tuo L."/>
        </authorList>
    </citation>
    <scope>NUCLEOTIDE SEQUENCE</scope>
    <source>
        <strain evidence="5">CBK1P-4</strain>
    </source>
</reference>
<dbReference type="Gene3D" id="3.80.30.30">
    <property type="match status" value="1"/>
</dbReference>